<evidence type="ECO:0000256" key="11">
    <source>
        <dbReference type="SAM" id="SignalP"/>
    </source>
</evidence>
<feature type="compositionally biased region" description="Low complexity" evidence="10">
    <location>
        <begin position="35"/>
        <end position="45"/>
    </location>
</feature>
<evidence type="ECO:0000256" key="1">
    <source>
        <dbReference type="ARBA" id="ARBA00004383"/>
    </source>
</evidence>
<dbReference type="InterPro" id="IPR037682">
    <property type="entry name" value="TonB_C"/>
</dbReference>
<dbReference type="RefSeq" id="WP_226189825.1">
    <property type="nucleotide sequence ID" value="NZ_JAJADQ010000014.1"/>
</dbReference>
<dbReference type="InterPro" id="IPR006260">
    <property type="entry name" value="TonB/TolA_C"/>
</dbReference>
<evidence type="ECO:0000256" key="7">
    <source>
        <dbReference type="ARBA" id="ARBA00022927"/>
    </source>
</evidence>
<reference evidence="13" key="1">
    <citation type="submission" date="2021-10" db="EMBL/GenBank/DDBJ databases">
        <authorList>
            <person name="Dean J.D."/>
            <person name="Kim M.K."/>
            <person name="Newey C.N."/>
            <person name="Stoker T.S."/>
            <person name="Thompson D.W."/>
            <person name="Grose J.H."/>
        </authorList>
    </citation>
    <scope>NUCLEOTIDE SEQUENCE</scope>
    <source>
        <strain evidence="13">BT635</strain>
    </source>
</reference>
<dbReference type="InterPro" id="IPR051045">
    <property type="entry name" value="TonB-dependent_transducer"/>
</dbReference>
<evidence type="ECO:0000256" key="10">
    <source>
        <dbReference type="SAM" id="MobiDB-lite"/>
    </source>
</evidence>
<dbReference type="EMBL" id="JAJADQ010000014">
    <property type="protein sequence ID" value="MCB2380136.1"/>
    <property type="molecule type" value="Genomic_DNA"/>
</dbReference>
<comment type="subcellular location">
    <subcellularLocation>
        <location evidence="1">Cell inner membrane</location>
        <topology evidence="1">Single-pass membrane protein</topology>
        <orientation evidence="1">Periplasmic side</orientation>
    </subcellularLocation>
</comment>
<evidence type="ECO:0000256" key="9">
    <source>
        <dbReference type="ARBA" id="ARBA00023136"/>
    </source>
</evidence>
<dbReference type="Proteomes" id="UP001165297">
    <property type="component" value="Unassembled WGS sequence"/>
</dbReference>
<keyword evidence="6" id="KW-0812">Transmembrane</keyword>
<dbReference type="SUPFAM" id="SSF74653">
    <property type="entry name" value="TolA/TonB C-terminal domain"/>
    <property type="match status" value="1"/>
</dbReference>
<organism evidence="13 14">
    <name type="scientific">Hymenobacter nitidus</name>
    <dbReference type="NCBI Taxonomy" id="2880929"/>
    <lineage>
        <taxon>Bacteria</taxon>
        <taxon>Pseudomonadati</taxon>
        <taxon>Bacteroidota</taxon>
        <taxon>Cytophagia</taxon>
        <taxon>Cytophagales</taxon>
        <taxon>Hymenobacteraceae</taxon>
        <taxon>Hymenobacter</taxon>
    </lineage>
</organism>
<feature type="region of interest" description="Disordered" evidence="10">
    <location>
        <begin position="33"/>
        <end position="53"/>
    </location>
</feature>
<dbReference type="Gene3D" id="3.30.1150.10">
    <property type="match status" value="1"/>
</dbReference>
<evidence type="ECO:0000256" key="5">
    <source>
        <dbReference type="ARBA" id="ARBA00022519"/>
    </source>
</evidence>
<evidence type="ECO:0000256" key="8">
    <source>
        <dbReference type="ARBA" id="ARBA00022989"/>
    </source>
</evidence>
<keyword evidence="4" id="KW-1003">Cell membrane</keyword>
<dbReference type="PANTHER" id="PTHR33446:SF2">
    <property type="entry name" value="PROTEIN TONB"/>
    <property type="match status" value="1"/>
</dbReference>
<dbReference type="PANTHER" id="PTHR33446">
    <property type="entry name" value="PROTEIN TONB-RELATED"/>
    <property type="match status" value="1"/>
</dbReference>
<keyword evidence="3" id="KW-0813">Transport</keyword>
<gene>
    <name evidence="13" type="ORF">LGH70_21250</name>
</gene>
<evidence type="ECO:0000313" key="13">
    <source>
        <dbReference type="EMBL" id="MCB2380136.1"/>
    </source>
</evidence>
<keyword evidence="9" id="KW-0472">Membrane</keyword>
<evidence type="ECO:0000313" key="14">
    <source>
        <dbReference type="Proteomes" id="UP001165297"/>
    </source>
</evidence>
<evidence type="ECO:0000256" key="4">
    <source>
        <dbReference type="ARBA" id="ARBA00022475"/>
    </source>
</evidence>
<keyword evidence="11" id="KW-0732">Signal</keyword>
<proteinExistence type="inferred from homology"/>
<keyword evidence="14" id="KW-1185">Reference proteome</keyword>
<keyword evidence="7" id="KW-0653">Protein transport</keyword>
<feature type="chain" id="PRO_5045407306" evidence="11">
    <location>
        <begin position="23"/>
        <end position="172"/>
    </location>
</feature>
<dbReference type="NCBIfam" id="TIGR01352">
    <property type="entry name" value="tonB_Cterm"/>
    <property type="match status" value="1"/>
</dbReference>
<protein>
    <submittedName>
        <fullName evidence="13">Energy transducer TonB</fullName>
    </submittedName>
</protein>
<feature type="domain" description="TonB C-terminal" evidence="12">
    <location>
        <begin position="107"/>
        <end position="172"/>
    </location>
</feature>
<evidence type="ECO:0000256" key="6">
    <source>
        <dbReference type="ARBA" id="ARBA00022692"/>
    </source>
</evidence>
<dbReference type="Pfam" id="PF03544">
    <property type="entry name" value="TonB_C"/>
    <property type="match status" value="1"/>
</dbReference>
<comment type="similarity">
    <text evidence="2">Belongs to the TonB family.</text>
</comment>
<evidence type="ECO:0000259" key="12">
    <source>
        <dbReference type="Pfam" id="PF03544"/>
    </source>
</evidence>
<accession>A0ABS8AJR6</accession>
<evidence type="ECO:0000256" key="3">
    <source>
        <dbReference type="ARBA" id="ARBA00022448"/>
    </source>
</evidence>
<evidence type="ECO:0000256" key="2">
    <source>
        <dbReference type="ARBA" id="ARBA00006555"/>
    </source>
</evidence>
<feature type="signal peptide" evidence="11">
    <location>
        <begin position="1"/>
        <end position="22"/>
    </location>
</feature>
<keyword evidence="8" id="KW-1133">Transmembrane helix</keyword>
<sequence length="172" mass="18145">MSLSSCFRALFCLLLLLPELTAAQTSYNRWEAQSPAPVAKPARPATAPPPTRNTGVVELETIAESATEASDKTRGNVVEIMPEFPGGYPAYRQYVQKNLKRPKGPRAAGVVLVTFTVLPSGAVTDAHVAAGKGISPAYDAAAVELISKAPAFMPGKRAGKPAAIEVKLPVEF</sequence>
<keyword evidence="5" id="KW-0997">Cell inner membrane</keyword>
<name>A0ABS8AJR6_9BACT</name>
<comment type="caution">
    <text evidence="13">The sequence shown here is derived from an EMBL/GenBank/DDBJ whole genome shotgun (WGS) entry which is preliminary data.</text>
</comment>